<dbReference type="Proteomes" id="UP000006701">
    <property type="component" value="Unassembled WGS sequence"/>
</dbReference>
<dbReference type="KEGG" id="act:ACLA_063940"/>
<comment type="similarity">
    <text evidence="1">Belongs to the short-chain dehydrogenases/reductases (SDR) family.</text>
</comment>
<dbReference type="InterPro" id="IPR020904">
    <property type="entry name" value="Sc_DH/Rdtase_CS"/>
</dbReference>
<dbReference type="OMA" id="KGAWVLN"/>
<dbReference type="RefSeq" id="XP_001273849.1">
    <property type="nucleotide sequence ID" value="XM_001273848.1"/>
</dbReference>
<dbReference type="GO" id="GO:0016491">
    <property type="term" value="F:oxidoreductase activity"/>
    <property type="evidence" value="ECO:0007669"/>
    <property type="project" value="UniProtKB-KW"/>
</dbReference>
<evidence type="ECO:0000256" key="2">
    <source>
        <dbReference type="ARBA" id="ARBA00022857"/>
    </source>
</evidence>
<evidence type="ECO:0000256" key="3">
    <source>
        <dbReference type="ARBA" id="ARBA00023002"/>
    </source>
</evidence>
<accession>A1CD16</accession>
<dbReference type="Gene3D" id="3.40.50.720">
    <property type="entry name" value="NAD(P)-binding Rossmann-like Domain"/>
    <property type="match status" value="1"/>
</dbReference>
<dbReference type="InterPro" id="IPR002347">
    <property type="entry name" value="SDR_fam"/>
</dbReference>
<dbReference type="EMBL" id="DS027050">
    <property type="protein sequence ID" value="EAW12423.1"/>
    <property type="molecule type" value="Genomic_DNA"/>
</dbReference>
<proteinExistence type="inferred from homology"/>
<dbReference type="InterPro" id="IPR036291">
    <property type="entry name" value="NAD(P)-bd_dom_sf"/>
</dbReference>
<gene>
    <name evidence="4" type="ORF">ACLA_063940</name>
</gene>
<dbReference type="OrthoDB" id="37659at2759"/>
<dbReference type="PANTHER" id="PTHR43180:SF80">
    <property type="entry name" value="NAD(P)-BINDING PROTEIN"/>
    <property type="match status" value="1"/>
</dbReference>
<organism evidence="4 5">
    <name type="scientific">Aspergillus clavatus (strain ATCC 1007 / CBS 513.65 / DSM 816 / NCTC 3887 / NRRL 1 / QM 1276 / 107)</name>
    <dbReference type="NCBI Taxonomy" id="344612"/>
    <lineage>
        <taxon>Eukaryota</taxon>
        <taxon>Fungi</taxon>
        <taxon>Dikarya</taxon>
        <taxon>Ascomycota</taxon>
        <taxon>Pezizomycotina</taxon>
        <taxon>Eurotiomycetes</taxon>
        <taxon>Eurotiomycetidae</taxon>
        <taxon>Eurotiales</taxon>
        <taxon>Aspergillaceae</taxon>
        <taxon>Aspergillus</taxon>
        <taxon>Aspergillus subgen. Fumigati</taxon>
    </lineage>
</organism>
<evidence type="ECO:0000256" key="1">
    <source>
        <dbReference type="ARBA" id="ARBA00006484"/>
    </source>
</evidence>
<reference evidence="4 5" key="1">
    <citation type="journal article" date="2008" name="PLoS Genet.">
        <title>Genomic islands in the pathogenic filamentous fungus Aspergillus fumigatus.</title>
        <authorList>
            <person name="Fedorova N.D."/>
            <person name="Khaldi N."/>
            <person name="Joardar V.S."/>
            <person name="Maiti R."/>
            <person name="Amedeo P."/>
            <person name="Anderson M.J."/>
            <person name="Crabtree J."/>
            <person name="Silva J.C."/>
            <person name="Badger J.H."/>
            <person name="Albarraq A."/>
            <person name="Angiuoli S."/>
            <person name="Bussey H."/>
            <person name="Bowyer P."/>
            <person name="Cotty P.J."/>
            <person name="Dyer P.S."/>
            <person name="Egan A."/>
            <person name="Galens K."/>
            <person name="Fraser-Liggett C.M."/>
            <person name="Haas B.J."/>
            <person name="Inman J.M."/>
            <person name="Kent R."/>
            <person name="Lemieux S."/>
            <person name="Malavazi I."/>
            <person name="Orvis J."/>
            <person name="Roemer T."/>
            <person name="Ronning C.M."/>
            <person name="Sundaram J.P."/>
            <person name="Sutton G."/>
            <person name="Turner G."/>
            <person name="Venter J.C."/>
            <person name="White O.R."/>
            <person name="Whitty B.R."/>
            <person name="Youngman P."/>
            <person name="Wolfe K.H."/>
            <person name="Goldman G.H."/>
            <person name="Wortman J.R."/>
            <person name="Jiang B."/>
            <person name="Denning D.W."/>
            <person name="Nierman W.C."/>
        </authorList>
    </citation>
    <scope>NUCLEOTIDE SEQUENCE [LARGE SCALE GENOMIC DNA]</scope>
    <source>
        <strain evidence="5">ATCC 1007 / CBS 513.65 / DSM 816 / NCTC 3887 / NRRL 1</strain>
    </source>
</reference>
<sequence>MTSLNLSVDDIPRLEGKTAIITGIFYPNAFLFSCGCSGIGWESAQLLAAKGATVYVLDIHPPPTQEHQGNEEEENRESGIHYRACNVTSWPVLRAVFDEIPQVDIAIANAGVSEECDYFADTWDAEGNLEEPRYAVLEVNYRAVLNFVKLSLSALRRAGNKNGSLVLTTSATAYSPEHSLPVYSATKLALVGLVRALRSTLPHQYGTTINAVAPAATITSLLPANLAAPIMAAGAPVSTARHVALAVVYSATASQENCVESYGNDGPEQLGPGRWNGRVILTLGDKWTELEEPLAERRAGWFGAWNTEKTALQQKLTDMRFGGLKGGE</sequence>
<dbReference type="HOGENOM" id="CLU_010194_13_1_1"/>
<evidence type="ECO:0000313" key="4">
    <source>
        <dbReference type="EMBL" id="EAW12423.1"/>
    </source>
</evidence>
<dbReference type="PROSITE" id="PS00061">
    <property type="entry name" value="ADH_SHORT"/>
    <property type="match status" value="1"/>
</dbReference>
<dbReference type="GO" id="GO:0044550">
    <property type="term" value="P:secondary metabolite biosynthetic process"/>
    <property type="evidence" value="ECO:0007669"/>
    <property type="project" value="UniProtKB-ARBA"/>
</dbReference>
<dbReference type="PRINTS" id="PR00081">
    <property type="entry name" value="GDHRDH"/>
</dbReference>
<dbReference type="AlphaFoldDB" id="A1CD16"/>
<dbReference type="Pfam" id="PF00106">
    <property type="entry name" value="adh_short"/>
    <property type="match status" value="1"/>
</dbReference>
<name>A1CD16_ASPCL</name>
<keyword evidence="2" id="KW-0521">NADP</keyword>
<dbReference type="GeneID" id="4705826"/>
<evidence type="ECO:0000313" key="5">
    <source>
        <dbReference type="Proteomes" id="UP000006701"/>
    </source>
</evidence>
<dbReference type="PANTHER" id="PTHR43180">
    <property type="entry name" value="3-OXOACYL-(ACYL-CARRIER-PROTEIN) REDUCTASE (AFU_ORTHOLOGUE AFUA_6G11210)"/>
    <property type="match status" value="1"/>
</dbReference>
<dbReference type="eggNOG" id="KOG0725">
    <property type="taxonomic scope" value="Eukaryota"/>
</dbReference>
<keyword evidence="5" id="KW-1185">Reference proteome</keyword>
<dbReference type="SUPFAM" id="SSF51735">
    <property type="entry name" value="NAD(P)-binding Rossmann-fold domains"/>
    <property type="match status" value="1"/>
</dbReference>
<dbReference type="CDD" id="cd05323">
    <property type="entry name" value="ADH_SDR_c_like"/>
    <property type="match status" value="1"/>
</dbReference>
<protein>
    <submittedName>
        <fullName evidence="4">Short chain dehydrogenase/reductase family oxidoreductase, putative</fullName>
    </submittedName>
</protein>
<dbReference type="VEuPathDB" id="FungiDB:ACLA_063940"/>
<keyword evidence="3" id="KW-0560">Oxidoreductase</keyword>